<comment type="caution">
    <text evidence="2">The sequence shown here is derived from an EMBL/GenBank/DDBJ whole genome shotgun (WGS) entry which is preliminary data.</text>
</comment>
<keyword evidence="1" id="KW-0812">Transmembrane</keyword>
<feature type="transmembrane region" description="Helical" evidence="1">
    <location>
        <begin position="84"/>
        <end position="104"/>
    </location>
</feature>
<reference evidence="3" key="1">
    <citation type="submission" date="2023-07" db="EMBL/GenBank/DDBJ databases">
        <title>30 novel species of actinomycetes from the DSMZ collection.</title>
        <authorList>
            <person name="Nouioui I."/>
        </authorList>
    </citation>
    <scope>NUCLEOTIDE SEQUENCE [LARGE SCALE GENOMIC DNA]</scope>
    <source>
        <strain evidence="3">DSM 45055</strain>
    </source>
</reference>
<evidence type="ECO:0000313" key="3">
    <source>
        <dbReference type="Proteomes" id="UP001183226"/>
    </source>
</evidence>
<dbReference type="EMBL" id="JAVREK010000019">
    <property type="protein sequence ID" value="MDT0303906.1"/>
    <property type="molecule type" value="Genomic_DNA"/>
</dbReference>
<evidence type="ECO:0000313" key="2">
    <source>
        <dbReference type="EMBL" id="MDT0303906.1"/>
    </source>
</evidence>
<evidence type="ECO:0000256" key="1">
    <source>
        <dbReference type="SAM" id="Phobius"/>
    </source>
</evidence>
<name>A0ABU2KX65_9ACTN</name>
<sequence length="129" mass="13383">MADDTAPPAPAPGAGASGTDIAASLRASRELGPDYDAAIAAAIVERLDEAVDERVGRRLAEAGIDPANPRPAARNEPNWTPRMTMGLLAMCFLIPLTAICGSFMGATGVVLAMVGTTLFYLISIIGTRR</sequence>
<dbReference type="RefSeq" id="WP_311546399.1">
    <property type="nucleotide sequence ID" value="NZ_JAVREK010000019.1"/>
</dbReference>
<feature type="transmembrane region" description="Helical" evidence="1">
    <location>
        <begin position="110"/>
        <end position="127"/>
    </location>
</feature>
<keyword evidence="1" id="KW-1133">Transmembrane helix</keyword>
<evidence type="ECO:0008006" key="4">
    <source>
        <dbReference type="Google" id="ProtNLM"/>
    </source>
</evidence>
<accession>A0ABU2KX65</accession>
<organism evidence="2 3">
    <name type="scientific">Streptomonospora wellingtoniae</name>
    <dbReference type="NCBI Taxonomy" id="3075544"/>
    <lineage>
        <taxon>Bacteria</taxon>
        <taxon>Bacillati</taxon>
        <taxon>Actinomycetota</taxon>
        <taxon>Actinomycetes</taxon>
        <taxon>Streptosporangiales</taxon>
        <taxon>Nocardiopsidaceae</taxon>
        <taxon>Streptomonospora</taxon>
    </lineage>
</organism>
<keyword evidence="1" id="KW-0472">Membrane</keyword>
<gene>
    <name evidence="2" type="ORF">RM446_17450</name>
</gene>
<protein>
    <recommendedName>
        <fullName evidence="4">DUF1707 domain-containing protein</fullName>
    </recommendedName>
</protein>
<dbReference type="Proteomes" id="UP001183226">
    <property type="component" value="Unassembled WGS sequence"/>
</dbReference>
<proteinExistence type="predicted"/>
<keyword evidence="3" id="KW-1185">Reference proteome</keyword>